<gene>
    <name evidence="1" type="ORF">HH303_09220</name>
</gene>
<comment type="caution">
    <text evidence="1">The sequence shown here is derived from an EMBL/GenBank/DDBJ whole genome shotgun (WGS) entry which is preliminary data.</text>
</comment>
<accession>A0A7Y0HEA8</accession>
<evidence type="ECO:0000313" key="2">
    <source>
        <dbReference type="Proteomes" id="UP000539372"/>
    </source>
</evidence>
<sequence>MDTEETWASIDNISHPLVKEFAAYWSSLRKGRRVPARRDFEPFDAKRFLPHLFLLDVERPAMRFKGRVVGTRIAETLGYDYTGKYLDEVVSEPYYAQLKQDLTSVAEEGILHYRLTTLDWNDKPYSVYSRLYAPLTTNTDQIDIVVGIAIVTNSGDIRQKEDLIRSVLMSQRSISARIVLPE</sequence>
<evidence type="ECO:0000313" key="1">
    <source>
        <dbReference type="EMBL" id="NMM44661.1"/>
    </source>
</evidence>
<organism evidence="1 2">
    <name type="scientific">Pacificispira spongiicola</name>
    <dbReference type="NCBI Taxonomy" id="2729598"/>
    <lineage>
        <taxon>Bacteria</taxon>
        <taxon>Pseudomonadati</taxon>
        <taxon>Pseudomonadota</taxon>
        <taxon>Alphaproteobacteria</taxon>
        <taxon>Rhodospirillales</taxon>
        <taxon>Rhodospirillaceae</taxon>
        <taxon>Pacificispira</taxon>
    </lineage>
</organism>
<dbReference type="Pfam" id="PF07310">
    <property type="entry name" value="PAS_5"/>
    <property type="match status" value="1"/>
</dbReference>
<keyword evidence="2" id="KW-1185">Reference proteome</keyword>
<protein>
    <submittedName>
        <fullName evidence="1">PAS domain-containing protein</fullName>
    </submittedName>
</protein>
<name>A0A7Y0HEA8_9PROT</name>
<dbReference type="InterPro" id="IPR009922">
    <property type="entry name" value="DUF1457"/>
</dbReference>
<proteinExistence type="predicted"/>
<reference evidence="1 2" key="1">
    <citation type="submission" date="2020-04" db="EMBL/GenBank/DDBJ databases">
        <title>Rhodospirillaceae bacterium KN72 isolated from deep sea.</title>
        <authorList>
            <person name="Zhang D.-C."/>
        </authorList>
    </citation>
    <scope>NUCLEOTIDE SEQUENCE [LARGE SCALE GENOMIC DNA]</scope>
    <source>
        <strain evidence="1 2">KN72</strain>
    </source>
</reference>
<dbReference type="EMBL" id="JABBNT010000002">
    <property type="protein sequence ID" value="NMM44661.1"/>
    <property type="molecule type" value="Genomic_DNA"/>
</dbReference>
<dbReference type="AlphaFoldDB" id="A0A7Y0HEA8"/>
<dbReference type="Proteomes" id="UP000539372">
    <property type="component" value="Unassembled WGS sequence"/>
</dbReference>
<dbReference type="RefSeq" id="WP_169624997.1">
    <property type="nucleotide sequence ID" value="NZ_JABBNT010000002.1"/>
</dbReference>